<protein>
    <recommendedName>
        <fullName evidence="3">F-box domain-containing protein</fullName>
    </recommendedName>
</protein>
<evidence type="ECO:0008006" key="3">
    <source>
        <dbReference type="Google" id="ProtNLM"/>
    </source>
</evidence>
<name>A0A9P1IBX3_9PELO</name>
<dbReference type="EMBL" id="CANHGI010000001">
    <property type="protein sequence ID" value="CAI5440427.1"/>
    <property type="molecule type" value="Genomic_DNA"/>
</dbReference>
<accession>A0A9P1IBX3</accession>
<keyword evidence="2" id="KW-1185">Reference proteome</keyword>
<proteinExistence type="predicted"/>
<gene>
    <name evidence="1" type="ORF">CAMP_LOCUS3064</name>
</gene>
<evidence type="ECO:0000313" key="1">
    <source>
        <dbReference type="EMBL" id="CAI5440427.1"/>
    </source>
</evidence>
<evidence type="ECO:0000313" key="2">
    <source>
        <dbReference type="Proteomes" id="UP001152747"/>
    </source>
</evidence>
<dbReference type="Proteomes" id="UP001152747">
    <property type="component" value="Unassembled WGS sequence"/>
</dbReference>
<dbReference type="AlphaFoldDB" id="A0A9P1IBX3"/>
<comment type="caution">
    <text evidence="1">The sequence shown here is derived from an EMBL/GenBank/DDBJ whole genome shotgun (WGS) entry which is preliminary data.</text>
</comment>
<reference evidence="1" key="1">
    <citation type="submission" date="2022-11" db="EMBL/GenBank/DDBJ databases">
        <authorList>
            <person name="Kikuchi T."/>
        </authorList>
    </citation>
    <scope>NUCLEOTIDE SEQUENCE</scope>
    <source>
        <strain evidence="1">PS1010</strain>
    </source>
</reference>
<sequence>MKEQLENLNLNLESEEDEENGWYSIPLEMREIVLEKMTTETKRRFSMCSKDCLKKVRRSKKFLRKISLIWTKCNVRMEVLIGDDFYVKFMFFQNMEQETNCWSIGPNYSETFKVVGDIHSGGLEYFQKFIEDAIHLENLELKVDNFPFDKINIHHLKKLKNLRIKKADNTEEDFIDPFKAGFLNFAQVSTIENSIRLENCQSLNLAQVCELKAGFICLKNLRLSTENIEQYLKLWENGEVGENIQKVFMKTIEEINREEVLRDFETIGKHESNDGKIWLKLRNSAGETAEVSVSRNSMSINLRTSDDEDDFEYENLEDSKDGLHLENFVVRVS</sequence>
<organism evidence="1 2">
    <name type="scientific">Caenorhabditis angaria</name>
    <dbReference type="NCBI Taxonomy" id="860376"/>
    <lineage>
        <taxon>Eukaryota</taxon>
        <taxon>Metazoa</taxon>
        <taxon>Ecdysozoa</taxon>
        <taxon>Nematoda</taxon>
        <taxon>Chromadorea</taxon>
        <taxon>Rhabditida</taxon>
        <taxon>Rhabditina</taxon>
        <taxon>Rhabditomorpha</taxon>
        <taxon>Rhabditoidea</taxon>
        <taxon>Rhabditidae</taxon>
        <taxon>Peloderinae</taxon>
        <taxon>Caenorhabditis</taxon>
    </lineage>
</organism>